<feature type="region of interest" description="Disordered" evidence="1">
    <location>
        <begin position="58"/>
        <end position="108"/>
    </location>
</feature>
<dbReference type="PROSITE" id="PS51782">
    <property type="entry name" value="LYSM"/>
    <property type="match status" value="1"/>
</dbReference>
<reference evidence="4" key="1">
    <citation type="submission" date="2012-02" db="EMBL/GenBank/DDBJ databases">
        <title>Complete sequence of Desulfitobacterium dichloroeliminans LMG P-21439.</title>
        <authorList>
            <person name="Lucas S."/>
            <person name="Han J."/>
            <person name="Lapidus A."/>
            <person name="Cheng J.-F."/>
            <person name="Goodwin L."/>
            <person name="Pitluck S."/>
            <person name="Peters L."/>
            <person name="Ovchinnikova G."/>
            <person name="Teshima H."/>
            <person name="Detter J.C."/>
            <person name="Han C."/>
            <person name="Tapia R."/>
            <person name="Land M."/>
            <person name="Hauser L."/>
            <person name="Kyrpides N."/>
            <person name="Ivanova N."/>
            <person name="Pagani I."/>
            <person name="Kruse T."/>
            <person name="de Vos W.M."/>
            <person name="Boon N."/>
            <person name="Smidt H."/>
            <person name="Woyke T."/>
        </authorList>
    </citation>
    <scope>NUCLEOTIDE SEQUENCE [LARGE SCALE GENOMIC DNA]</scope>
    <source>
        <strain evidence="4">LMG P-21439 / DCA1</strain>
    </source>
</reference>
<feature type="compositionally biased region" description="Polar residues" evidence="1">
    <location>
        <begin position="66"/>
        <end position="108"/>
    </location>
</feature>
<dbReference type="eggNOG" id="COG1388">
    <property type="taxonomic scope" value="Bacteria"/>
</dbReference>
<dbReference type="Proteomes" id="UP000010797">
    <property type="component" value="Chromosome"/>
</dbReference>
<dbReference type="SUPFAM" id="SSF54106">
    <property type="entry name" value="LysM domain"/>
    <property type="match status" value="1"/>
</dbReference>
<dbReference type="RefSeq" id="WP_015263497.1">
    <property type="nucleotide sequence ID" value="NC_019903.1"/>
</dbReference>
<accession>L0FBG1</accession>
<dbReference type="Gene3D" id="6.20.240.60">
    <property type="match status" value="1"/>
</dbReference>
<dbReference type="STRING" id="871963.Desdi_3136"/>
<gene>
    <name evidence="3" type="ordered locus">Desdi_3136</name>
</gene>
<dbReference type="Gene3D" id="1.10.10.2520">
    <property type="entry name" value="Cell wall hydrolase SleB, domain 1"/>
    <property type="match status" value="1"/>
</dbReference>
<dbReference type="eggNOG" id="COG3773">
    <property type="taxonomic scope" value="Bacteria"/>
</dbReference>
<dbReference type="Gene3D" id="3.10.350.10">
    <property type="entry name" value="LysM domain"/>
    <property type="match status" value="1"/>
</dbReference>
<dbReference type="InterPro" id="IPR042047">
    <property type="entry name" value="SleB_dom1"/>
</dbReference>
<feature type="domain" description="LysM" evidence="2">
    <location>
        <begin position="118"/>
        <end position="162"/>
    </location>
</feature>
<dbReference type="CDD" id="cd00118">
    <property type="entry name" value="LysM"/>
    <property type="match status" value="1"/>
</dbReference>
<dbReference type="HOGENOM" id="CLU_053345_2_2_9"/>
<proteinExistence type="predicted"/>
<dbReference type="InterPro" id="IPR036779">
    <property type="entry name" value="LysM_dom_sf"/>
</dbReference>
<dbReference type="EMBL" id="CP003344">
    <property type="protein sequence ID" value="AGA70537.1"/>
    <property type="molecule type" value="Genomic_DNA"/>
</dbReference>
<organism evidence="3 4">
    <name type="scientific">Desulfitobacterium dichloroeliminans (strain LMG P-21439 / DCA1)</name>
    <dbReference type="NCBI Taxonomy" id="871963"/>
    <lineage>
        <taxon>Bacteria</taxon>
        <taxon>Bacillati</taxon>
        <taxon>Bacillota</taxon>
        <taxon>Clostridia</taxon>
        <taxon>Eubacteriales</taxon>
        <taxon>Desulfitobacteriaceae</taxon>
        <taxon>Desulfitobacterium</taxon>
    </lineage>
</organism>
<dbReference type="InterPro" id="IPR018392">
    <property type="entry name" value="LysM"/>
</dbReference>
<evidence type="ECO:0000256" key="1">
    <source>
        <dbReference type="SAM" id="MobiDB-lite"/>
    </source>
</evidence>
<dbReference type="AlphaFoldDB" id="L0FBG1"/>
<sequence>MPLRRSRKTTAIFLGWLLVTLFLCQGMVYPVNGELGMITFEIADIQFLDEDKDAVKDEAEKDHVIESSQEESNVQASNAQISNTQISNTNTQKVNDQNMDTNTSTSPSYELDLKGGAQLVTIQMGETLSEVAHRYQTTTAELVRLNKIAKPNYVQAGQKIWVPASGVIIYSATADPSRGRAFVTQEELDLLARVIHAEARGEDFEGQVAVGAVVLNRVEDDRFPDTIHDVVYQPGAFTAVIDKQIHLTPNQSAYRAAEVALMGEDPTQGAIYYYNPRTATDRWIKTRPVVRTIGNHTFGI</sequence>
<evidence type="ECO:0000313" key="4">
    <source>
        <dbReference type="Proteomes" id="UP000010797"/>
    </source>
</evidence>
<dbReference type="Pfam" id="PF01476">
    <property type="entry name" value="LysM"/>
    <property type="match status" value="1"/>
</dbReference>
<protein>
    <submittedName>
        <fullName evidence="3">Putative cell wall hydrolase</fullName>
    </submittedName>
</protein>
<dbReference type="KEGG" id="ddl:Desdi_3136"/>
<dbReference type="Pfam" id="PF07486">
    <property type="entry name" value="Hydrolase_2"/>
    <property type="match status" value="1"/>
</dbReference>
<evidence type="ECO:0000259" key="2">
    <source>
        <dbReference type="PROSITE" id="PS51782"/>
    </source>
</evidence>
<name>L0FBG1_DESDL</name>
<dbReference type="GO" id="GO:0016787">
    <property type="term" value="F:hydrolase activity"/>
    <property type="evidence" value="ECO:0007669"/>
    <property type="project" value="UniProtKB-KW"/>
</dbReference>
<keyword evidence="4" id="KW-1185">Reference proteome</keyword>
<keyword evidence="3" id="KW-0378">Hydrolase</keyword>
<dbReference type="SMART" id="SM00257">
    <property type="entry name" value="LysM"/>
    <property type="match status" value="1"/>
</dbReference>
<dbReference type="InterPro" id="IPR011105">
    <property type="entry name" value="Cell_wall_hydrolase_SleB"/>
</dbReference>
<evidence type="ECO:0000313" key="3">
    <source>
        <dbReference type="EMBL" id="AGA70537.1"/>
    </source>
</evidence>